<feature type="transmembrane region" description="Helical" evidence="6">
    <location>
        <begin position="49"/>
        <end position="72"/>
    </location>
</feature>
<proteinExistence type="inferred from homology"/>
<evidence type="ECO:0000256" key="6">
    <source>
        <dbReference type="SAM" id="Phobius"/>
    </source>
</evidence>
<protein>
    <recommendedName>
        <fullName evidence="9">Interferon induced transmembrane protein 3</fullName>
    </recommendedName>
</protein>
<organism evidence="7 8">
    <name type="scientific">Astatotilapia calliptera</name>
    <name type="common">Eastern happy</name>
    <name type="synonym">Chromis callipterus</name>
    <dbReference type="NCBI Taxonomy" id="8154"/>
    <lineage>
        <taxon>Eukaryota</taxon>
        <taxon>Metazoa</taxon>
        <taxon>Chordata</taxon>
        <taxon>Craniata</taxon>
        <taxon>Vertebrata</taxon>
        <taxon>Euteleostomi</taxon>
        <taxon>Actinopterygii</taxon>
        <taxon>Neopterygii</taxon>
        <taxon>Teleostei</taxon>
        <taxon>Neoteleostei</taxon>
        <taxon>Acanthomorphata</taxon>
        <taxon>Ovalentaria</taxon>
        <taxon>Cichlomorphae</taxon>
        <taxon>Cichliformes</taxon>
        <taxon>Cichlidae</taxon>
        <taxon>African cichlids</taxon>
        <taxon>Pseudocrenilabrinae</taxon>
        <taxon>Haplochromini</taxon>
        <taxon>Astatotilapia</taxon>
    </lineage>
</organism>
<dbReference type="PANTHER" id="PTHR13999">
    <property type="entry name" value="INTERFERON INDUCIBLE TRANSMEMBRANE PROTEIN"/>
    <property type="match status" value="1"/>
</dbReference>
<dbReference type="Ensembl" id="ENSACLT00000038621.1">
    <property type="protein sequence ID" value="ENSACLP00000037736.1"/>
    <property type="gene ID" value="ENSACLG00000025514.1"/>
</dbReference>
<comment type="subcellular location">
    <subcellularLocation>
        <location evidence="1">Membrane</location>
    </subcellularLocation>
</comment>
<evidence type="ECO:0000313" key="7">
    <source>
        <dbReference type="Ensembl" id="ENSACLP00000037736.1"/>
    </source>
</evidence>
<evidence type="ECO:0000256" key="1">
    <source>
        <dbReference type="ARBA" id="ARBA00004370"/>
    </source>
</evidence>
<dbReference type="Pfam" id="PF04505">
    <property type="entry name" value="CD225"/>
    <property type="match status" value="1"/>
</dbReference>
<comment type="similarity">
    <text evidence="2">Belongs to the CD225/Dispanin family.</text>
</comment>
<evidence type="ECO:0000313" key="8">
    <source>
        <dbReference type="Proteomes" id="UP000265100"/>
    </source>
</evidence>
<keyword evidence="3 6" id="KW-0812">Transmembrane</keyword>
<dbReference type="InterPro" id="IPR007593">
    <property type="entry name" value="CD225/Dispanin_fam"/>
</dbReference>
<dbReference type="GO" id="GO:0005886">
    <property type="term" value="C:plasma membrane"/>
    <property type="evidence" value="ECO:0007669"/>
    <property type="project" value="TreeGrafter"/>
</dbReference>
<dbReference type="OrthoDB" id="8400177at2759"/>
<evidence type="ECO:0000256" key="5">
    <source>
        <dbReference type="ARBA" id="ARBA00023136"/>
    </source>
</evidence>
<dbReference type="GeneTree" id="ENSGT00950000182857"/>
<reference evidence="7" key="3">
    <citation type="submission" date="2025-08" db="UniProtKB">
        <authorList>
            <consortium name="Ensembl"/>
        </authorList>
    </citation>
    <scope>IDENTIFICATION</scope>
</reference>
<reference evidence="7" key="4">
    <citation type="submission" date="2025-09" db="UniProtKB">
        <authorList>
            <consortium name="Ensembl"/>
        </authorList>
    </citation>
    <scope>IDENTIFICATION</scope>
</reference>
<reference evidence="7 8" key="1">
    <citation type="submission" date="2018-05" db="EMBL/GenBank/DDBJ databases">
        <authorList>
            <person name="Datahose"/>
        </authorList>
    </citation>
    <scope>NUCLEOTIDE SEQUENCE</scope>
</reference>
<accession>A0A3P8R9K2</accession>
<dbReference type="PANTHER" id="PTHR13999:SF31">
    <property type="entry name" value="IFITM1-RELATED"/>
    <property type="match status" value="1"/>
</dbReference>
<dbReference type="OMA" id="NISXERP"/>
<dbReference type="InterPro" id="IPR051517">
    <property type="entry name" value="IFITM_antiviral_protein"/>
</dbReference>
<feature type="transmembrane region" description="Helical" evidence="6">
    <location>
        <begin position="98"/>
        <end position="118"/>
    </location>
</feature>
<keyword evidence="4 6" id="KW-1133">Transmembrane helix</keyword>
<evidence type="ECO:0000256" key="3">
    <source>
        <dbReference type="ARBA" id="ARBA00022692"/>
    </source>
</evidence>
<dbReference type="GeneID" id="113024946"/>
<evidence type="ECO:0008006" key="9">
    <source>
        <dbReference type="Google" id="ProtNLM"/>
    </source>
</evidence>
<name>A0A3P8R9K2_ASTCA</name>
<keyword evidence="5 6" id="KW-0472">Membrane</keyword>
<dbReference type="Proteomes" id="UP000265100">
    <property type="component" value="Chromosome 7"/>
</dbReference>
<reference evidence="8" key="2">
    <citation type="submission" date="2023-03" db="EMBL/GenBank/DDBJ databases">
        <authorList>
            <consortium name="Wellcome Sanger Institute Data Sharing"/>
        </authorList>
    </citation>
    <scope>NUCLEOTIDE SEQUENCE [LARGE SCALE GENOMIC DNA]</scope>
</reference>
<dbReference type="RefSeq" id="XP_026028033.1">
    <property type="nucleotide sequence ID" value="XM_026172248.1"/>
</dbReference>
<evidence type="ECO:0000256" key="2">
    <source>
        <dbReference type="ARBA" id="ARBA00006843"/>
    </source>
</evidence>
<sequence length="122" mass="13478">MYPQVCPTEAVPLQSVIYGGLPAQPGVVQHTAVNITRGQPVITEPPNDYIIWSLFSFVYTNPFCFGLAALIYSIKARDRKMAGDVDGARRYGSTAQTFNIAATVLGVLVFVTVIFLLYDRFR</sequence>
<keyword evidence="8" id="KW-1185">Reference proteome</keyword>
<evidence type="ECO:0000256" key="4">
    <source>
        <dbReference type="ARBA" id="ARBA00022989"/>
    </source>
</evidence>
<dbReference type="AlphaFoldDB" id="A0A3P8R9K2"/>
<dbReference type="STRING" id="8154.ENSACLP00000037736"/>